<evidence type="ECO:0000313" key="1">
    <source>
        <dbReference type="EMBL" id="CAG8485392.1"/>
    </source>
</evidence>
<protein>
    <submittedName>
        <fullName evidence="1">15717_t:CDS:1</fullName>
    </submittedName>
</protein>
<dbReference type="Proteomes" id="UP000789702">
    <property type="component" value="Unassembled WGS sequence"/>
</dbReference>
<keyword evidence="2" id="KW-1185">Reference proteome</keyword>
<organism evidence="1 2">
    <name type="scientific">Dentiscutata heterogama</name>
    <dbReference type="NCBI Taxonomy" id="1316150"/>
    <lineage>
        <taxon>Eukaryota</taxon>
        <taxon>Fungi</taxon>
        <taxon>Fungi incertae sedis</taxon>
        <taxon>Mucoromycota</taxon>
        <taxon>Glomeromycotina</taxon>
        <taxon>Glomeromycetes</taxon>
        <taxon>Diversisporales</taxon>
        <taxon>Gigasporaceae</taxon>
        <taxon>Dentiscutata</taxon>
    </lineage>
</organism>
<sequence length="333" mass="38080">MSATLQQHTFEIPSVDHKKCSRKRFYFEDELSHNVNKRVKAPFHSDFHSDTNFSPSTLPFSCDRDKKLFTSFKSNNIALKKNKTVPNIDSHSEMSRIIDLSTGESLDSVSNTDHDRQKLKRTLELVEHDYKDSPSVEGDNFLGIMGEPTFGNNFHKKIRTSKKPTVNYIEDVEDVKDDSRLINNTVGTIQEFKNYVTTSPSISNISSTSNVTINPTTKSLPLVVRPKKIEFTPQYQEVFNKYMRSQLDTVNDDYSVHGKEMVLYRQNNKNNNEYIIKDDDYTNSEGKIVEIEDDDDIQMLDTDETNTSGIGVGLLFNDGGQSLDEDDKMDIDE</sequence>
<gene>
    <name evidence="1" type="ORF">DHETER_LOCUS2317</name>
</gene>
<proteinExistence type="predicted"/>
<comment type="caution">
    <text evidence="1">The sequence shown here is derived from an EMBL/GenBank/DDBJ whole genome shotgun (WGS) entry which is preliminary data.</text>
</comment>
<reference evidence="1" key="1">
    <citation type="submission" date="2021-06" db="EMBL/GenBank/DDBJ databases">
        <authorList>
            <person name="Kallberg Y."/>
            <person name="Tangrot J."/>
            <person name="Rosling A."/>
        </authorList>
    </citation>
    <scope>NUCLEOTIDE SEQUENCE</scope>
    <source>
        <strain evidence="1">IL203A</strain>
    </source>
</reference>
<dbReference type="EMBL" id="CAJVPU010001645">
    <property type="protein sequence ID" value="CAG8485392.1"/>
    <property type="molecule type" value="Genomic_DNA"/>
</dbReference>
<accession>A0ACA9KQA2</accession>
<evidence type="ECO:0000313" key="2">
    <source>
        <dbReference type="Proteomes" id="UP000789702"/>
    </source>
</evidence>
<name>A0ACA9KQA2_9GLOM</name>